<keyword evidence="2" id="KW-1185">Reference proteome</keyword>
<organism evidence="1 2">
    <name type="scientific">Pararge aegeria aegeria</name>
    <dbReference type="NCBI Taxonomy" id="348720"/>
    <lineage>
        <taxon>Eukaryota</taxon>
        <taxon>Metazoa</taxon>
        <taxon>Ecdysozoa</taxon>
        <taxon>Arthropoda</taxon>
        <taxon>Hexapoda</taxon>
        <taxon>Insecta</taxon>
        <taxon>Pterygota</taxon>
        <taxon>Neoptera</taxon>
        <taxon>Endopterygota</taxon>
        <taxon>Lepidoptera</taxon>
        <taxon>Glossata</taxon>
        <taxon>Ditrysia</taxon>
        <taxon>Papilionoidea</taxon>
        <taxon>Nymphalidae</taxon>
        <taxon>Satyrinae</taxon>
        <taxon>Satyrini</taxon>
        <taxon>Parargina</taxon>
        <taxon>Pararge</taxon>
    </lineage>
</organism>
<name>A0A8S4R3U1_9NEOP</name>
<dbReference type="AlphaFoldDB" id="A0A8S4R3U1"/>
<dbReference type="EMBL" id="CAKXAJ010022846">
    <property type="protein sequence ID" value="CAH2227304.1"/>
    <property type="molecule type" value="Genomic_DNA"/>
</dbReference>
<reference evidence="1" key="1">
    <citation type="submission" date="2022-03" db="EMBL/GenBank/DDBJ databases">
        <authorList>
            <person name="Lindestad O."/>
        </authorList>
    </citation>
    <scope>NUCLEOTIDE SEQUENCE</scope>
</reference>
<protein>
    <submittedName>
        <fullName evidence="1">Jg25739 protein</fullName>
    </submittedName>
</protein>
<gene>
    <name evidence="1" type="primary">jg25739</name>
    <name evidence="1" type="ORF">PAEG_LOCUS7833</name>
</gene>
<dbReference type="Proteomes" id="UP000838756">
    <property type="component" value="Unassembled WGS sequence"/>
</dbReference>
<evidence type="ECO:0000313" key="2">
    <source>
        <dbReference type="Proteomes" id="UP000838756"/>
    </source>
</evidence>
<sequence length="50" mass="5380">MAATLKNLSSCEEGGRVYNTLRQKVVISGISGLYPGCHSVKDLSNILNNK</sequence>
<feature type="non-terminal residue" evidence="1">
    <location>
        <position position="50"/>
    </location>
</feature>
<proteinExistence type="predicted"/>
<accession>A0A8S4R3U1</accession>
<evidence type="ECO:0000313" key="1">
    <source>
        <dbReference type="EMBL" id="CAH2227304.1"/>
    </source>
</evidence>
<dbReference type="OrthoDB" id="329835at2759"/>
<comment type="caution">
    <text evidence="1">The sequence shown here is derived from an EMBL/GenBank/DDBJ whole genome shotgun (WGS) entry which is preliminary data.</text>
</comment>